<comment type="caution">
    <text evidence="3">The sequence shown here is derived from an EMBL/GenBank/DDBJ whole genome shotgun (WGS) entry which is preliminary data.</text>
</comment>
<name>A0A7W3J2C2_9ACTN</name>
<accession>A0A7W3J2C2</accession>
<reference evidence="3 4" key="1">
    <citation type="submission" date="2020-07" db="EMBL/GenBank/DDBJ databases">
        <title>Sequencing the genomes of 1000 actinobacteria strains.</title>
        <authorList>
            <person name="Klenk H.-P."/>
        </authorList>
    </citation>
    <scope>NUCLEOTIDE SEQUENCE [LARGE SCALE GENOMIC DNA]</scope>
    <source>
        <strain evidence="3 4">DSM 21349</strain>
    </source>
</reference>
<dbReference type="SUPFAM" id="SSF53474">
    <property type="entry name" value="alpha/beta-Hydrolases"/>
    <property type="match status" value="1"/>
</dbReference>
<dbReference type="Pfam" id="PF07859">
    <property type="entry name" value="Abhydrolase_3"/>
    <property type="match status" value="1"/>
</dbReference>
<evidence type="ECO:0000313" key="3">
    <source>
        <dbReference type="EMBL" id="MBA8804879.1"/>
    </source>
</evidence>
<keyword evidence="4" id="KW-1185">Reference proteome</keyword>
<dbReference type="PANTHER" id="PTHR48081:SF8">
    <property type="entry name" value="ALPHA_BETA HYDROLASE FOLD-3 DOMAIN-CONTAINING PROTEIN-RELATED"/>
    <property type="match status" value="1"/>
</dbReference>
<dbReference type="InterPro" id="IPR050300">
    <property type="entry name" value="GDXG_lipolytic_enzyme"/>
</dbReference>
<dbReference type="RefSeq" id="WP_182540724.1">
    <property type="nucleotide sequence ID" value="NZ_JACGXA010000001.1"/>
</dbReference>
<organism evidence="3 4">
    <name type="scientific">Nocardioides ginsengisegetis</name>
    <dbReference type="NCBI Taxonomy" id="661491"/>
    <lineage>
        <taxon>Bacteria</taxon>
        <taxon>Bacillati</taxon>
        <taxon>Actinomycetota</taxon>
        <taxon>Actinomycetes</taxon>
        <taxon>Propionibacteriales</taxon>
        <taxon>Nocardioidaceae</taxon>
        <taxon>Nocardioides</taxon>
    </lineage>
</organism>
<dbReference type="InterPro" id="IPR013094">
    <property type="entry name" value="AB_hydrolase_3"/>
</dbReference>
<evidence type="ECO:0000313" key="4">
    <source>
        <dbReference type="Proteomes" id="UP000580910"/>
    </source>
</evidence>
<feature type="domain" description="Alpha/beta hydrolase fold-3" evidence="2">
    <location>
        <begin position="89"/>
        <end position="284"/>
    </location>
</feature>
<evidence type="ECO:0000259" key="2">
    <source>
        <dbReference type="Pfam" id="PF07859"/>
    </source>
</evidence>
<sequence>MTTTTVRLRGPITGRMLYAVGKVASWILAPHFDTMEGLEKAIAKNRVAGPARPSARMLKRFEYTERDVPGGRLLHLSRRGAGTPRLHFLYLHGGAFVLDLQRIQWALPAGMLDHVSDADVTAAIYPLAPEATWRESTTFVRQVYLDMVSQYGAANIVVFGDSAGATFALLLAYALRDEGLPQPAAMVLFSPPCDGTASAPDLLQLEGRDPSLTASLLHNCFSLWAPDVERNDSRISPIFASQEDLPPILMFSGDREILDSDARRLAAISPSVDHRSYAEMAHVFPIGGTKEAKHAFREAAQFISEHLLPDVTTPSES</sequence>
<keyword evidence="1" id="KW-0378">Hydrolase</keyword>
<dbReference type="Proteomes" id="UP000580910">
    <property type="component" value="Unassembled WGS sequence"/>
</dbReference>
<gene>
    <name evidence="3" type="ORF">FB382_003170</name>
</gene>
<dbReference type="InterPro" id="IPR029058">
    <property type="entry name" value="AB_hydrolase_fold"/>
</dbReference>
<dbReference type="PANTHER" id="PTHR48081">
    <property type="entry name" value="AB HYDROLASE SUPERFAMILY PROTEIN C4A8.06C"/>
    <property type="match status" value="1"/>
</dbReference>
<protein>
    <submittedName>
        <fullName evidence="3">Acetyl esterase/lipase</fullName>
    </submittedName>
</protein>
<dbReference type="EMBL" id="JACGXA010000001">
    <property type="protein sequence ID" value="MBA8804879.1"/>
    <property type="molecule type" value="Genomic_DNA"/>
</dbReference>
<proteinExistence type="predicted"/>
<dbReference type="GO" id="GO:0016787">
    <property type="term" value="F:hydrolase activity"/>
    <property type="evidence" value="ECO:0007669"/>
    <property type="project" value="UniProtKB-KW"/>
</dbReference>
<dbReference type="Gene3D" id="3.40.50.1820">
    <property type="entry name" value="alpha/beta hydrolase"/>
    <property type="match status" value="1"/>
</dbReference>
<evidence type="ECO:0000256" key="1">
    <source>
        <dbReference type="ARBA" id="ARBA00022801"/>
    </source>
</evidence>
<dbReference type="AlphaFoldDB" id="A0A7W3J2C2"/>